<sequence length="117" mass="11999">MSDPTLVNGQITDAVTQANVKVLGDAPAQALGTLYQVMSQSVGLSMQNAVANQQNMSTIDTAVTTQGVNLIYSMDVAADAVGTSEIFGSASQVKQLVALIAAIQAYQASQIPGKGQP</sequence>
<keyword evidence="2" id="KW-1185">Reference proteome</keyword>
<dbReference type="PATRIC" id="fig|1385369.3.peg.4482"/>
<dbReference type="RefSeq" id="WP_037457057.1">
    <property type="nucleotide sequence ID" value="NZ_AVFL01000018.1"/>
</dbReference>
<accession>W9GX72</accession>
<dbReference type="EMBL" id="AVFL01000018">
    <property type="protein sequence ID" value="EWY38404.1"/>
    <property type="molecule type" value="Genomic_DNA"/>
</dbReference>
<gene>
    <name evidence="1" type="ORF">N825_12980</name>
</gene>
<dbReference type="STRING" id="1385369.N825_12980"/>
<dbReference type="InterPro" id="IPR021070">
    <property type="entry name" value="Killing_trait_RebB"/>
</dbReference>
<organism evidence="1 2">
    <name type="scientific">Skermanella stibiiresistens SB22</name>
    <dbReference type="NCBI Taxonomy" id="1385369"/>
    <lineage>
        <taxon>Bacteria</taxon>
        <taxon>Pseudomonadati</taxon>
        <taxon>Pseudomonadota</taxon>
        <taxon>Alphaproteobacteria</taxon>
        <taxon>Rhodospirillales</taxon>
        <taxon>Azospirillaceae</taxon>
        <taxon>Skermanella</taxon>
    </lineage>
</organism>
<name>W9GX72_9PROT</name>
<comment type="caution">
    <text evidence="1">The sequence shown here is derived from an EMBL/GenBank/DDBJ whole genome shotgun (WGS) entry which is preliminary data.</text>
</comment>
<evidence type="ECO:0000313" key="2">
    <source>
        <dbReference type="Proteomes" id="UP000019486"/>
    </source>
</evidence>
<dbReference type="OrthoDB" id="8594924at2"/>
<dbReference type="AlphaFoldDB" id="W9GX72"/>
<protein>
    <submittedName>
        <fullName evidence="1">RebB protein</fullName>
    </submittedName>
</protein>
<dbReference type="Pfam" id="PF11747">
    <property type="entry name" value="RebB"/>
    <property type="match status" value="1"/>
</dbReference>
<dbReference type="Proteomes" id="UP000019486">
    <property type="component" value="Unassembled WGS sequence"/>
</dbReference>
<proteinExistence type="predicted"/>
<evidence type="ECO:0000313" key="1">
    <source>
        <dbReference type="EMBL" id="EWY38404.1"/>
    </source>
</evidence>
<reference evidence="1 2" key="1">
    <citation type="submission" date="2013-08" db="EMBL/GenBank/DDBJ databases">
        <title>The genome sequence of Skermanella stibiiresistens.</title>
        <authorList>
            <person name="Zhu W."/>
            <person name="Wang G."/>
        </authorList>
    </citation>
    <scope>NUCLEOTIDE SEQUENCE [LARGE SCALE GENOMIC DNA]</scope>
    <source>
        <strain evidence="1 2">SB22</strain>
    </source>
</reference>